<sequence>MDPSTQQNSQVSYRSNLTDMATGSISSLLQDNDIIKENQTIEQSFIRRSDYIQPKSIADGELIHHVTKAFTEVCRKIDNLHYIIERHGEEPSMIERKPGLDSIIIQEEKEEVGWLKKLKQIIYGKDEPEYTPEEDNEYNLSKNISAVNAMREERVPAENTLINALNSVEKAEMHAALSRQALKEEVSIQKTQNEKMSSAAEIAYQRTRAESAESALKEAKEQLASYRARLKIRKKEISEIKSSFTACAGVEASLARLATCASIQITRILLLLDMPDAIEQLHKEISAGETVKLTSSLQAIEGFFRERIQKEKETHEKTQKDKQHISNQLNALTKELEHLKEENHEIIKESEKIREEKDAIINKQRLAIKLLKSRFPQTSTHSNAHNESISAKSTHLTRADQSQKTKIKSKIEEELKERISDLKKKISKIETPNDPLYQRYLNDLEDSKRRLDDFMQI</sequence>
<dbReference type="HOGENOM" id="CLU_636302_0_0_1"/>
<dbReference type="OrthoDB" id="2196163at2759"/>
<dbReference type="AlphaFoldDB" id="I3EH81"/>
<protein>
    <submittedName>
        <fullName evidence="3">Uncharacterized protein</fullName>
    </submittedName>
</protein>
<gene>
    <name evidence="3" type="ORF">NEQG_01268</name>
</gene>
<evidence type="ECO:0000313" key="4">
    <source>
        <dbReference type="Proteomes" id="UP000002872"/>
    </source>
</evidence>
<evidence type="ECO:0000256" key="1">
    <source>
        <dbReference type="SAM" id="Coils"/>
    </source>
</evidence>
<feature type="coiled-coil region" evidence="1">
    <location>
        <begin position="308"/>
        <end position="359"/>
    </location>
</feature>
<feature type="region of interest" description="Disordered" evidence="2">
    <location>
        <begin position="377"/>
        <end position="408"/>
    </location>
</feature>
<dbReference type="InParanoid" id="I3EH81"/>
<feature type="coiled-coil region" evidence="1">
    <location>
        <begin position="202"/>
        <end position="236"/>
    </location>
</feature>
<reference evidence="3" key="1">
    <citation type="submission" date="2011-01" db="EMBL/GenBank/DDBJ databases">
        <title>The Genome Sequence of Nematocida parisii strain ERTm3.</title>
        <authorList>
            <consortium name="The Broad Institute Genome Sequencing Platform"/>
            <consortium name="The Broad Institute Genome Sequencing Center for Infectious Disease"/>
            <person name="Cuomo C."/>
            <person name="Troemel E."/>
            <person name="Young S.K."/>
            <person name="Zeng Q."/>
            <person name="Gargeya S."/>
            <person name="Fitzgerald M."/>
            <person name="Haas B."/>
            <person name="Abouelleil A."/>
            <person name="Alvarado L."/>
            <person name="Arachchi H.M."/>
            <person name="Berlin A."/>
            <person name="Chapman S.B."/>
            <person name="Gearin G."/>
            <person name="Goldberg J."/>
            <person name="Griggs A."/>
            <person name="Gujja S."/>
            <person name="Hansen M."/>
            <person name="Heiman D."/>
            <person name="Howarth C."/>
            <person name="Larimer J."/>
            <person name="Lui A."/>
            <person name="MacDonald P.J.P."/>
            <person name="McCowen C."/>
            <person name="Montmayeur A."/>
            <person name="Murphy C."/>
            <person name="Neiman D."/>
            <person name="Pearson M."/>
            <person name="Priest M."/>
            <person name="Roberts A."/>
            <person name="Saif S."/>
            <person name="Shea T."/>
            <person name="Sisk P."/>
            <person name="Stolte C."/>
            <person name="Sykes S."/>
            <person name="Wortman J."/>
            <person name="Nusbaum C."/>
            <person name="Birren B."/>
        </authorList>
    </citation>
    <scope>NUCLEOTIDE SEQUENCE</scope>
    <source>
        <strain evidence="3">ERTm3</strain>
    </source>
</reference>
<keyword evidence="1" id="KW-0175">Coiled coil</keyword>
<name>I3EH81_NEMP3</name>
<organism evidence="3 4">
    <name type="scientific">Nematocida parisii (strain ERTm3)</name>
    <name type="common">Nematode killer fungus</name>
    <dbReference type="NCBI Taxonomy" id="935791"/>
    <lineage>
        <taxon>Eukaryota</taxon>
        <taxon>Fungi</taxon>
        <taxon>Fungi incertae sedis</taxon>
        <taxon>Microsporidia</taxon>
        <taxon>Nematocida</taxon>
    </lineage>
</organism>
<feature type="compositionally biased region" description="Basic and acidic residues" evidence="2">
    <location>
        <begin position="397"/>
        <end position="408"/>
    </location>
</feature>
<dbReference type="VEuPathDB" id="MicrosporidiaDB:NEQG_01268"/>
<evidence type="ECO:0000256" key="2">
    <source>
        <dbReference type="SAM" id="MobiDB-lite"/>
    </source>
</evidence>
<accession>I3EH81</accession>
<feature type="compositionally biased region" description="Polar residues" evidence="2">
    <location>
        <begin position="377"/>
        <end position="396"/>
    </location>
</feature>
<dbReference type="OMA" id="ESTEYPQ"/>
<dbReference type="Proteomes" id="UP000002872">
    <property type="component" value="Unassembled WGS sequence"/>
</dbReference>
<keyword evidence="4" id="KW-1185">Reference proteome</keyword>
<proteinExistence type="predicted"/>
<dbReference type="EMBL" id="GL870878">
    <property type="protein sequence ID" value="EIJ88578.1"/>
    <property type="molecule type" value="Genomic_DNA"/>
</dbReference>
<evidence type="ECO:0000313" key="3">
    <source>
        <dbReference type="EMBL" id="EIJ88578.1"/>
    </source>
</evidence>